<gene>
    <name evidence="1" type="ORF">E2562_016753</name>
</gene>
<accession>A0A6G1BMU4</accession>
<protein>
    <submittedName>
        <fullName evidence="1">Uncharacterized protein</fullName>
    </submittedName>
</protein>
<comment type="caution">
    <text evidence="1">The sequence shown here is derived from an EMBL/GenBank/DDBJ whole genome shotgun (WGS) entry which is preliminary data.</text>
</comment>
<dbReference type="Proteomes" id="UP000479710">
    <property type="component" value="Unassembled WGS sequence"/>
</dbReference>
<dbReference type="AlphaFoldDB" id="A0A6G1BMU4"/>
<evidence type="ECO:0000313" key="1">
    <source>
        <dbReference type="EMBL" id="KAF0888713.1"/>
    </source>
</evidence>
<proteinExistence type="predicted"/>
<reference evidence="1 2" key="1">
    <citation type="submission" date="2019-11" db="EMBL/GenBank/DDBJ databases">
        <title>Whole genome sequence of Oryza granulata.</title>
        <authorList>
            <person name="Li W."/>
        </authorList>
    </citation>
    <scope>NUCLEOTIDE SEQUENCE [LARGE SCALE GENOMIC DNA]</scope>
    <source>
        <strain evidence="2">cv. Menghai</strain>
        <tissue evidence="1">Leaf</tissue>
    </source>
</reference>
<name>A0A6G1BMU4_9ORYZ</name>
<dbReference type="EMBL" id="SPHZ02000012">
    <property type="protein sequence ID" value="KAF0888713.1"/>
    <property type="molecule type" value="Genomic_DNA"/>
</dbReference>
<sequence>MPGRKHRIGSWWAMVAPTSASSPMEFLFWHLAPRRDTLLRAVASLAASLVAGARSISQRWNVDALTPLSAILECVLNDVANLYFHELYVVLFHVELLVSISSVSCAWALLWNPNLATSFQDLNAELAVVLDPSPIPQAPPPPRFYLGPQYAPMPVTPPFSRELLATGLRRLAGNPRTRPLIGFH</sequence>
<organism evidence="1 2">
    <name type="scientific">Oryza meyeriana var. granulata</name>
    <dbReference type="NCBI Taxonomy" id="110450"/>
    <lineage>
        <taxon>Eukaryota</taxon>
        <taxon>Viridiplantae</taxon>
        <taxon>Streptophyta</taxon>
        <taxon>Embryophyta</taxon>
        <taxon>Tracheophyta</taxon>
        <taxon>Spermatophyta</taxon>
        <taxon>Magnoliopsida</taxon>
        <taxon>Liliopsida</taxon>
        <taxon>Poales</taxon>
        <taxon>Poaceae</taxon>
        <taxon>BOP clade</taxon>
        <taxon>Oryzoideae</taxon>
        <taxon>Oryzeae</taxon>
        <taxon>Oryzinae</taxon>
        <taxon>Oryza</taxon>
        <taxon>Oryza meyeriana</taxon>
    </lineage>
</organism>
<evidence type="ECO:0000313" key="2">
    <source>
        <dbReference type="Proteomes" id="UP000479710"/>
    </source>
</evidence>
<keyword evidence="2" id="KW-1185">Reference proteome</keyword>